<dbReference type="STRING" id="134849.SAMN05443668_104160"/>
<dbReference type="OrthoDB" id="5240629at2"/>
<feature type="region of interest" description="Disordered" evidence="1">
    <location>
        <begin position="249"/>
        <end position="292"/>
    </location>
</feature>
<dbReference type="PANTHER" id="PTHR30290:SF83">
    <property type="entry name" value="ABC TRANSPORTER SUBSTRATE-BINDING PROTEIN"/>
    <property type="match status" value="1"/>
</dbReference>
<evidence type="ECO:0000313" key="5">
    <source>
        <dbReference type="Proteomes" id="UP000184440"/>
    </source>
</evidence>
<dbReference type="GO" id="GO:0015833">
    <property type="term" value="P:peptide transport"/>
    <property type="evidence" value="ECO:0007669"/>
    <property type="project" value="TreeGrafter"/>
</dbReference>
<dbReference type="Gene3D" id="3.30.200.20">
    <property type="entry name" value="Phosphorylase Kinase, domain 1"/>
    <property type="match status" value="1"/>
</dbReference>
<keyword evidence="2" id="KW-0472">Membrane</keyword>
<dbReference type="InterPro" id="IPR000719">
    <property type="entry name" value="Prot_kinase_dom"/>
</dbReference>
<dbReference type="InterPro" id="IPR011009">
    <property type="entry name" value="Kinase-like_dom_sf"/>
</dbReference>
<dbReference type="SMART" id="SM00220">
    <property type="entry name" value="S_TKc"/>
    <property type="match status" value="1"/>
</dbReference>
<dbReference type="InterPro" id="IPR000914">
    <property type="entry name" value="SBP_5_dom"/>
</dbReference>
<dbReference type="Pfam" id="PF00496">
    <property type="entry name" value="SBP_bac_5"/>
    <property type="match status" value="1"/>
</dbReference>
<keyword evidence="2" id="KW-0812">Transmembrane</keyword>
<dbReference type="SUPFAM" id="SSF56112">
    <property type="entry name" value="Protein kinase-like (PK-like)"/>
    <property type="match status" value="1"/>
</dbReference>
<dbReference type="Proteomes" id="UP000184440">
    <property type="component" value="Unassembled WGS sequence"/>
</dbReference>
<dbReference type="PROSITE" id="PS50011">
    <property type="entry name" value="PROTEIN_KINASE_DOM"/>
    <property type="match status" value="1"/>
</dbReference>
<keyword evidence="5" id="KW-1185">Reference proteome</keyword>
<reference evidence="4 5" key="1">
    <citation type="submission" date="2016-11" db="EMBL/GenBank/DDBJ databases">
        <authorList>
            <person name="Jaros S."/>
            <person name="Januszkiewicz K."/>
            <person name="Wedrychowicz H."/>
        </authorList>
    </citation>
    <scope>NUCLEOTIDE SEQUENCE [LARGE SCALE GENOMIC DNA]</scope>
    <source>
        <strain evidence="4 5">DSM 46144</strain>
    </source>
</reference>
<evidence type="ECO:0000313" key="4">
    <source>
        <dbReference type="EMBL" id="SHN25385.1"/>
    </source>
</evidence>
<feature type="transmembrane region" description="Helical" evidence="2">
    <location>
        <begin position="329"/>
        <end position="351"/>
    </location>
</feature>
<feature type="compositionally biased region" description="Low complexity" evidence="1">
    <location>
        <begin position="384"/>
        <end position="393"/>
    </location>
</feature>
<dbReference type="PROSITE" id="PS00108">
    <property type="entry name" value="PROTEIN_KINASE_ST"/>
    <property type="match status" value="1"/>
</dbReference>
<evidence type="ECO:0000259" key="3">
    <source>
        <dbReference type="PROSITE" id="PS50011"/>
    </source>
</evidence>
<dbReference type="GO" id="GO:0004672">
    <property type="term" value="F:protein kinase activity"/>
    <property type="evidence" value="ECO:0007669"/>
    <property type="project" value="InterPro"/>
</dbReference>
<feature type="region of interest" description="Disordered" evidence="1">
    <location>
        <begin position="305"/>
        <end position="327"/>
    </location>
</feature>
<dbReference type="SUPFAM" id="SSF53850">
    <property type="entry name" value="Periplasmic binding protein-like II"/>
    <property type="match status" value="1"/>
</dbReference>
<name>A0A1M7Q544_9ACTN</name>
<keyword evidence="2" id="KW-1133">Transmembrane helix</keyword>
<dbReference type="EMBL" id="FRCS01000004">
    <property type="protein sequence ID" value="SHN25385.1"/>
    <property type="molecule type" value="Genomic_DNA"/>
</dbReference>
<dbReference type="PANTHER" id="PTHR30290">
    <property type="entry name" value="PERIPLASMIC BINDING COMPONENT OF ABC TRANSPORTER"/>
    <property type="match status" value="1"/>
</dbReference>
<organism evidence="4 5">
    <name type="scientific">Cryptosporangium aurantiacum</name>
    <dbReference type="NCBI Taxonomy" id="134849"/>
    <lineage>
        <taxon>Bacteria</taxon>
        <taxon>Bacillati</taxon>
        <taxon>Actinomycetota</taxon>
        <taxon>Actinomycetes</taxon>
        <taxon>Cryptosporangiales</taxon>
        <taxon>Cryptosporangiaceae</taxon>
        <taxon>Cryptosporangium</taxon>
    </lineage>
</organism>
<dbReference type="AlphaFoldDB" id="A0A1M7Q544"/>
<evidence type="ECO:0000256" key="2">
    <source>
        <dbReference type="SAM" id="Phobius"/>
    </source>
</evidence>
<feature type="domain" description="Protein kinase" evidence="3">
    <location>
        <begin position="1"/>
        <end position="243"/>
    </location>
</feature>
<dbReference type="InterPro" id="IPR039424">
    <property type="entry name" value="SBP_5"/>
</dbReference>
<protein>
    <submittedName>
        <fullName evidence="4">ABC-type transport system, substrate-binding protein</fullName>
    </submittedName>
</protein>
<gene>
    <name evidence="4" type="ORF">SAMN05443668_104160</name>
</gene>
<dbReference type="CDD" id="cd14014">
    <property type="entry name" value="STKc_PknB_like"/>
    <property type="match status" value="1"/>
</dbReference>
<dbReference type="InterPro" id="IPR008271">
    <property type="entry name" value="Ser/Thr_kinase_AS"/>
</dbReference>
<feature type="compositionally biased region" description="Low complexity" evidence="1">
    <location>
        <begin position="361"/>
        <end position="372"/>
    </location>
</feature>
<dbReference type="GO" id="GO:1904680">
    <property type="term" value="F:peptide transmembrane transporter activity"/>
    <property type="evidence" value="ECO:0007669"/>
    <property type="project" value="TreeGrafter"/>
</dbReference>
<evidence type="ECO:0000256" key="1">
    <source>
        <dbReference type="SAM" id="MobiDB-lite"/>
    </source>
</evidence>
<dbReference type="GO" id="GO:0005524">
    <property type="term" value="F:ATP binding"/>
    <property type="evidence" value="ECO:0007669"/>
    <property type="project" value="InterPro"/>
</dbReference>
<proteinExistence type="predicted"/>
<dbReference type="Gene3D" id="3.40.190.10">
    <property type="entry name" value="Periplasmic binding protein-like II"/>
    <property type="match status" value="1"/>
</dbReference>
<dbReference type="Gene3D" id="1.10.510.10">
    <property type="entry name" value="Transferase(Phosphotransferase) domain 1"/>
    <property type="match status" value="1"/>
</dbReference>
<dbReference type="Gene3D" id="3.10.105.10">
    <property type="entry name" value="Dipeptide-binding Protein, Domain 3"/>
    <property type="match status" value="1"/>
</dbReference>
<accession>A0A1M7Q544</accession>
<feature type="compositionally biased region" description="Gly residues" evidence="1">
    <location>
        <begin position="268"/>
        <end position="292"/>
    </location>
</feature>
<feature type="region of interest" description="Disordered" evidence="1">
    <location>
        <begin position="356"/>
        <end position="393"/>
    </location>
</feature>
<sequence length="907" mass="95887">MGIVYAGLDELPDGRERKVAVKVIHPHLADAPEFRTRFRSEATLAARVARFSTAAVLDVDVESEQPFLVTEFVDGPTLQEVVEDQGPLTGGALDAVAIGIATALVAIHEAGIVHRDLKPSNVILSRFGPRVIDFGIARAADAMSGLTSGAIGSPPYMAPEQFRGEAITPATDIHAWGAAVCFAGTGKPPFGIGAPEVMLYRTLEQAPELSALDETLRDLAGAALRKAPGERPSARDLLAALTLRRPDAAPSIPVPPLPAGASAAAGTAGAGTTGAGAGTAGAGTAGAGDAGAGDAGVTDVGAGDTTVRVASDGSPQPPIPAKKTRRRTVVLRTAAAAVVLAVLAGAAVLWVGQRGSDTQRSDSSPPAAASDSTVRQFSADDDATGPAPAVPGAVRGGTVELYAAADFWELDPVQNQYTDGMMASSRLLARTLTAYRENGSKEPTLVGDLATDTGRSTDGGRTWEFTIRSGVTFADGTPVTAQDVAHGIARAFSTRAKGMTYLQEWLTGRTDFRAVYSGPTSDAPYPPGVEAPNAQTLRLRFPAPHPDLPAVAALPFTAAVAATWKPRENDPVPITGPYRIASVAPDRTLTLTRNPAWKPETDPVRTNYPDRYVVRFGAERTDVTRLMMRDEAPAGVQLSTIDSSQADEAYQMGLDNRLVDGVGSGHRDLCFNTQRVPDVKQRRALSLAFNPESALAALGGNYVGDFTTSLLSPRLPGYPEDQSRALRSGNPAAASEALDGAEVTLVFAHKDTGEHRRLATAVVTAFARAGVTVVPRPVKENFLAAIGRADNPYDLYLCEWTPDYLDGNAMLPHLYSSRVLRTDGNTNMSYLRVEAVDAELDRIAALPDRTRAAREYAAFANRLRTEWAPAIPFFDQRRWTLTGSNVRGVFVSKLWAVPDLARVWVQA</sequence>
<dbReference type="Pfam" id="PF00069">
    <property type="entry name" value="Pkinase"/>
    <property type="match status" value="1"/>
</dbReference>